<comment type="caution">
    <text evidence="4">The sequence shown here is derived from an EMBL/GenBank/DDBJ whole genome shotgun (WGS) entry which is preliminary data.</text>
</comment>
<dbReference type="SUPFAM" id="SSF53613">
    <property type="entry name" value="Ribokinase-like"/>
    <property type="match status" value="1"/>
</dbReference>
<dbReference type="InterPro" id="IPR011611">
    <property type="entry name" value="PfkB_dom"/>
</dbReference>
<gene>
    <name evidence="4" type="primary">rfaE1</name>
    <name evidence="4" type="ORF">GCM10022210_42290</name>
</gene>
<evidence type="ECO:0000256" key="1">
    <source>
        <dbReference type="ARBA" id="ARBA00022679"/>
    </source>
</evidence>
<evidence type="ECO:0000256" key="2">
    <source>
        <dbReference type="ARBA" id="ARBA00022777"/>
    </source>
</evidence>
<evidence type="ECO:0000259" key="3">
    <source>
        <dbReference type="Pfam" id="PF00294"/>
    </source>
</evidence>
<reference evidence="5" key="1">
    <citation type="journal article" date="2019" name="Int. J. Syst. Evol. Microbiol.">
        <title>The Global Catalogue of Microorganisms (GCM) 10K type strain sequencing project: providing services to taxonomists for standard genome sequencing and annotation.</title>
        <authorList>
            <consortium name="The Broad Institute Genomics Platform"/>
            <consortium name="The Broad Institute Genome Sequencing Center for Infectious Disease"/>
            <person name="Wu L."/>
            <person name="Ma J."/>
        </authorList>
    </citation>
    <scope>NUCLEOTIDE SEQUENCE [LARGE SCALE GENOMIC DNA]</scope>
    <source>
        <strain evidence="5">JCM 16601</strain>
    </source>
</reference>
<organism evidence="4 5">
    <name type="scientific">Mucilaginibacter dorajii</name>
    <dbReference type="NCBI Taxonomy" id="692994"/>
    <lineage>
        <taxon>Bacteria</taxon>
        <taxon>Pseudomonadati</taxon>
        <taxon>Bacteroidota</taxon>
        <taxon>Sphingobacteriia</taxon>
        <taxon>Sphingobacteriales</taxon>
        <taxon>Sphingobacteriaceae</taxon>
        <taxon>Mucilaginibacter</taxon>
    </lineage>
</organism>
<dbReference type="InterPro" id="IPR029056">
    <property type="entry name" value="Ribokinase-like"/>
</dbReference>
<proteinExistence type="predicted"/>
<dbReference type="Pfam" id="PF00294">
    <property type="entry name" value="PfkB"/>
    <property type="match status" value="1"/>
</dbReference>
<dbReference type="PANTHER" id="PTHR46969:SF1">
    <property type="entry name" value="BIFUNCTIONAL PROTEIN HLDE"/>
    <property type="match status" value="1"/>
</dbReference>
<keyword evidence="1" id="KW-0808">Transferase</keyword>
<accession>A0ABP7QPF9</accession>
<dbReference type="EMBL" id="BAAAZC010000029">
    <property type="protein sequence ID" value="GAA3985630.1"/>
    <property type="molecule type" value="Genomic_DNA"/>
</dbReference>
<dbReference type="Proteomes" id="UP001500742">
    <property type="component" value="Unassembled WGS sequence"/>
</dbReference>
<evidence type="ECO:0000313" key="5">
    <source>
        <dbReference type="Proteomes" id="UP001500742"/>
    </source>
</evidence>
<protein>
    <submittedName>
        <fullName evidence="4">D-glycero-beta-D-manno-heptose-7-phosphate kinase</fullName>
    </submittedName>
</protein>
<keyword evidence="2 4" id="KW-0418">Kinase</keyword>
<dbReference type="GO" id="GO:0016301">
    <property type="term" value="F:kinase activity"/>
    <property type="evidence" value="ECO:0007669"/>
    <property type="project" value="UniProtKB-KW"/>
</dbReference>
<name>A0ABP7QPF9_9SPHI</name>
<sequence length="335" mass="35982">MNLSYLLKELSTVKVLVIGDLMLDHYIWGNVHRISPEAPVPVVQVNKDTYTAGGAANVALNLSNLGAKTAVMGHCGTDEAGKRLVGILANKNVKYILPELLFQAPTIVKTRVIVHSQQLCRIDREDTRECYNIDSAPGFEKMLFQAMSEVDAVIVSDYAKGVISQSLLDSVLTAARKLPNLLVAVDPKPARRLIFRDVGLLTPNRSEALALAELPELAPDEKYPLEKICERIHDIYSPEILIVTLGAEGMAISQSGKVVELLPTVARQVFDVSGAGDTVIATLTAALASGAPAAEAARLANAAAGCVVAHVGTAPVTYSELEEWLLKADMDYQSI</sequence>
<dbReference type="InterPro" id="IPR011913">
    <property type="entry name" value="RfaE_dom_I"/>
</dbReference>
<dbReference type="PANTHER" id="PTHR46969">
    <property type="entry name" value="BIFUNCTIONAL PROTEIN HLDE"/>
    <property type="match status" value="1"/>
</dbReference>
<feature type="domain" description="Carbohydrate kinase PfkB" evidence="3">
    <location>
        <begin position="14"/>
        <end position="314"/>
    </location>
</feature>
<dbReference type="InterPro" id="IPR002173">
    <property type="entry name" value="Carboh/pur_kinase_PfkB_CS"/>
</dbReference>
<dbReference type="RefSeq" id="WP_259089247.1">
    <property type="nucleotide sequence ID" value="NZ_BAAAZC010000029.1"/>
</dbReference>
<evidence type="ECO:0000313" key="4">
    <source>
        <dbReference type="EMBL" id="GAA3985630.1"/>
    </source>
</evidence>
<dbReference type="Gene3D" id="3.40.1190.20">
    <property type="match status" value="1"/>
</dbReference>
<dbReference type="CDD" id="cd01172">
    <property type="entry name" value="RfaE_like"/>
    <property type="match status" value="1"/>
</dbReference>
<keyword evidence="5" id="KW-1185">Reference proteome</keyword>
<dbReference type="PROSITE" id="PS00583">
    <property type="entry name" value="PFKB_KINASES_1"/>
    <property type="match status" value="1"/>
</dbReference>